<dbReference type="AlphaFoldDB" id="A0AA43Z9M2"/>
<dbReference type="Proteomes" id="UP000736384">
    <property type="component" value="Unassembled WGS sequence"/>
</dbReference>
<name>A0AA43Z9M2_9GAMM</name>
<dbReference type="RefSeq" id="WP_165893506.1">
    <property type="nucleotide sequence ID" value="NZ_JAAPAP010000014.1"/>
</dbReference>
<reference evidence="1" key="1">
    <citation type="submission" date="2020-03" db="EMBL/GenBank/DDBJ databases">
        <title>Genome assembly of Azotobacter chroococcum W5.</title>
        <authorList>
            <person name="Kannepalli A."/>
        </authorList>
    </citation>
    <scope>NUCLEOTIDE SEQUENCE</scope>
    <source>
        <strain evidence="1">W5</strain>
    </source>
</reference>
<sequence length="57" mass="6528">MSASWPLPESPEIDTKAISVTEPEQGQFRAVSIQRPTARQIELDAVRRQRNIQPLWV</sequence>
<comment type="caution">
    <text evidence="1">The sequence shown here is derived from an EMBL/GenBank/DDBJ whole genome shotgun (WGS) entry which is preliminary data.</text>
</comment>
<accession>A0AA43Z9M2</accession>
<evidence type="ECO:0000313" key="1">
    <source>
        <dbReference type="EMBL" id="NHN78927.1"/>
    </source>
</evidence>
<gene>
    <name evidence="1" type="ORF">HA520_16860</name>
</gene>
<proteinExistence type="predicted"/>
<protein>
    <submittedName>
        <fullName evidence="1">Uncharacterized protein</fullName>
    </submittedName>
</protein>
<dbReference type="EMBL" id="JAAPAP010000014">
    <property type="protein sequence ID" value="NHN78927.1"/>
    <property type="molecule type" value="Genomic_DNA"/>
</dbReference>
<evidence type="ECO:0000313" key="2">
    <source>
        <dbReference type="Proteomes" id="UP000736384"/>
    </source>
</evidence>
<organism evidence="1 2">
    <name type="scientific">Azotobacter chroococcum</name>
    <dbReference type="NCBI Taxonomy" id="353"/>
    <lineage>
        <taxon>Bacteria</taxon>
        <taxon>Pseudomonadati</taxon>
        <taxon>Pseudomonadota</taxon>
        <taxon>Gammaproteobacteria</taxon>
        <taxon>Pseudomonadales</taxon>
        <taxon>Pseudomonadaceae</taxon>
        <taxon>Azotobacter</taxon>
    </lineage>
</organism>